<dbReference type="CDD" id="cd00092">
    <property type="entry name" value="HTH_CRP"/>
    <property type="match status" value="1"/>
</dbReference>
<dbReference type="AlphaFoldDB" id="A0A387G6F7"/>
<dbReference type="KEGG" id="rjg:CCGE525_33455"/>
<evidence type="ECO:0000313" key="6">
    <source>
        <dbReference type="EMBL" id="AYG63551.1"/>
    </source>
</evidence>
<feature type="domain" description="HTH crp-type" evidence="5">
    <location>
        <begin position="161"/>
        <end position="235"/>
    </location>
</feature>
<dbReference type="InterPro" id="IPR050397">
    <property type="entry name" value="Env_Response_Regulators"/>
</dbReference>
<dbReference type="EMBL" id="CP032695">
    <property type="protein sequence ID" value="AYG63551.1"/>
    <property type="molecule type" value="Genomic_DNA"/>
</dbReference>
<protein>
    <submittedName>
        <fullName evidence="6">Crp/Fnr family transcriptional regulator</fullName>
    </submittedName>
</protein>
<dbReference type="InterPro" id="IPR012318">
    <property type="entry name" value="HTH_CRP"/>
</dbReference>
<dbReference type="GO" id="GO:0003677">
    <property type="term" value="F:DNA binding"/>
    <property type="evidence" value="ECO:0007669"/>
    <property type="project" value="UniProtKB-KW"/>
</dbReference>
<evidence type="ECO:0000313" key="7">
    <source>
        <dbReference type="Proteomes" id="UP000282195"/>
    </source>
</evidence>
<sequence length="243" mass="27286">MKQMAQKEQTHIRIRAANPWPPEHGQEPTHIVLSAAEQAELARLAEVIVFETEGSQITPQGQSAGFLYLLADGVVRASHTLNHGDRQVVAFFWPGDLFGLAQAGTYVNSAEAVTSCRVYRFPIRKLEQFLLTHPKIQHSFFIKAIHDIRSTQRQLIVMGRFDVPRRLAIFLLDCSGHELYFDPATQILSIPMTRYDIADYIGTSAESVTRAMNTLESKGLIQRLAARAVELKRADLKAFADVE</sequence>
<reference evidence="6 7" key="1">
    <citation type="submission" date="2018-10" db="EMBL/GenBank/DDBJ databases">
        <title>Rhizobium etli, R. leguminosarum and a new Rhizobium genospecies from Phaseolus dumosus.</title>
        <authorList>
            <person name="Ramirez-Puebla S.T."/>
            <person name="Rogel-Hernandez M.A."/>
            <person name="Guerrero G."/>
            <person name="Ormeno-Orrillo E."/>
            <person name="Martinez-Romero J.C."/>
            <person name="Negrete-Yankelevich S."/>
            <person name="Martinez-Romero E."/>
        </authorList>
    </citation>
    <scope>NUCLEOTIDE SEQUENCE [LARGE SCALE GENOMIC DNA]</scope>
    <source>
        <strain evidence="6 7">CCGE525</strain>
        <plasmid evidence="7">prccge525c</plasmid>
    </source>
</reference>
<accession>A0A387G6F7</accession>
<dbReference type="PRINTS" id="PR00034">
    <property type="entry name" value="HTHCRP"/>
</dbReference>
<proteinExistence type="predicted"/>
<dbReference type="Pfam" id="PF13545">
    <property type="entry name" value="HTH_Crp_2"/>
    <property type="match status" value="1"/>
</dbReference>
<evidence type="ECO:0000256" key="2">
    <source>
        <dbReference type="ARBA" id="ARBA00023125"/>
    </source>
</evidence>
<evidence type="ECO:0000256" key="3">
    <source>
        <dbReference type="ARBA" id="ARBA00023163"/>
    </source>
</evidence>
<dbReference type="CDD" id="cd00038">
    <property type="entry name" value="CAP_ED"/>
    <property type="match status" value="1"/>
</dbReference>
<dbReference type="InterPro" id="IPR036388">
    <property type="entry name" value="WH-like_DNA-bd_sf"/>
</dbReference>
<dbReference type="Pfam" id="PF00027">
    <property type="entry name" value="cNMP_binding"/>
    <property type="match status" value="1"/>
</dbReference>
<dbReference type="InterPro" id="IPR018335">
    <property type="entry name" value="Tscrpt_reg_HTH_Crp-type_CS"/>
</dbReference>
<dbReference type="GO" id="GO:0005829">
    <property type="term" value="C:cytosol"/>
    <property type="evidence" value="ECO:0007669"/>
    <property type="project" value="TreeGrafter"/>
</dbReference>
<organism evidence="6 7">
    <name type="scientific">Rhizobium jaguaris</name>
    <dbReference type="NCBI Taxonomy" id="1312183"/>
    <lineage>
        <taxon>Bacteria</taxon>
        <taxon>Pseudomonadati</taxon>
        <taxon>Pseudomonadota</taxon>
        <taxon>Alphaproteobacteria</taxon>
        <taxon>Hyphomicrobiales</taxon>
        <taxon>Rhizobiaceae</taxon>
        <taxon>Rhizobium/Agrobacterium group</taxon>
        <taxon>Rhizobium</taxon>
    </lineage>
</organism>
<dbReference type="SUPFAM" id="SSF46785">
    <property type="entry name" value="Winged helix' DNA-binding domain"/>
    <property type="match status" value="1"/>
</dbReference>
<dbReference type="SUPFAM" id="SSF51206">
    <property type="entry name" value="cAMP-binding domain-like"/>
    <property type="match status" value="1"/>
</dbReference>
<dbReference type="InterPro" id="IPR000595">
    <property type="entry name" value="cNMP-bd_dom"/>
</dbReference>
<dbReference type="Proteomes" id="UP000282195">
    <property type="component" value="Plasmid pRCCGE525c"/>
</dbReference>
<feature type="domain" description="Cyclic nucleotide-binding" evidence="4">
    <location>
        <begin position="33"/>
        <end position="99"/>
    </location>
</feature>
<dbReference type="PANTHER" id="PTHR24567">
    <property type="entry name" value="CRP FAMILY TRANSCRIPTIONAL REGULATORY PROTEIN"/>
    <property type="match status" value="1"/>
</dbReference>
<dbReference type="InterPro" id="IPR036390">
    <property type="entry name" value="WH_DNA-bd_sf"/>
</dbReference>
<dbReference type="Gene3D" id="2.60.120.10">
    <property type="entry name" value="Jelly Rolls"/>
    <property type="match status" value="1"/>
</dbReference>
<geneLocation type="plasmid" evidence="7">
    <name>prccge525c</name>
</geneLocation>
<evidence type="ECO:0000259" key="4">
    <source>
        <dbReference type="PROSITE" id="PS50042"/>
    </source>
</evidence>
<evidence type="ECO:0000259" key="5">
    <source>
        <dbReference type="PROSITE" id="PS51063"/>
    </source>
</evidence>
<dbReference type="SMART" id="SM00100">
    <property type="entry name" value="cNMP"/>
    <property type="match status" value="1"/>
</dbReference>
<dbReference type="GO" id="GO:0003700">
    <property type="term" value="F:DNA-binding transcription factor activity"/>
    <property type="evidence" value="ECO:0007669"/>
    <property type="project" value="InterPro"/>
</dbReference>
<dbReference type="SMART" id="SM00419">
    <property type="entry name" value="HTH_CRP"/>
    <property type="match status" value="1"/>
</dbReference>
<evidence type="ECO:0000256" key="1">
    <source>
        <dbReference type="ARBA" id="ARBA00023015"/>
    </source>
</evidence>
<keyword evidence="3" id="KW-0804">Transcription</keyword>
<dbReference type="InterPro" id="IPR014710">
    <property type="entry name" value="RmlC-like_jellyroll"/>
</dbReference>
<dbReference type="PROSITE" id="PS51063">
    <property type="entry name" value="HTH_CRP_2"/>
    <property type="match status" value="1"/>
</dbReference>
<dbReference type="PROSITE" id="PS50042">
    <property type="entry name" value="CNMP_BINDING_3"/>
    <property type="match status" value="1"/>
</dbReference>
<keyword evidence="1" id="KW-0805">Transcription regulation</keyword>
<name>A0A387G6F7_9HYPH</name>
<dbReference type="InterPro" id="IPR018490">
    <property type="entry name" value="cNMP-bd_dom_sf"/>
</dbReference>
<keyword evidence="7" id="KW-1185">Reference proteome</keyword>
<dbReference type="PANTHER" id="PTHR24567:SF75">
    <property type="entry name" value="FUMARATE AND NITRATE REDUCTION REGULATORY PROTEIN"/>
    <property type="match status" value="1"/>
</dbReference>
<dbReference type="PROSITE" id="PS00042">
    <property type="entry name" value="HTH_CRP_1"/>
    <property type="match status" value="1"/>
</dbReference>
<dbReference type="Gene3D" id="1.10.10.10">
    <property type="entry name" value="Winged helix-like DNA-binding domain superfamily/Winged helix DNA-binding domain"/>
    <property type="match status" value="1"/>
</dbReference>
<keyword evidence="6" id="KW-0614">Plasmid</keyword>
<gene>
    <name evidence="6" type="ORF">CCGE525_33455</name>
</gene>
<dbReference type="OrthoDB" id="667966at2"/>
<keyword evidence="2" id="KW-0238">DNA-binding</keyword>